<sequence>MASPPAGCWSRLMSSPTTKTTESTILLNGVNSMPSSDSDIQALVSRIETIVNGGLSDGAKVLSISNVSFENGTVSYKVEIDRSCDNDDRSGNDDDRSCDDRSCYDDDRSGYDDYCTSYDDDRSCDDRSCDNDDRSGNDDDRSCD</sequence>
<keyword evidence="3" id="KW-1185">Reference proteome</keyword>
<feature type="non-terminal residue" evidence="2">
    <location>
        <position position="144"/>
    </location>
</feature>
<name>K0R2Y9_THAOC</name>
<dbReference type="EMBL" id="AGNL01047315">
    <property type="protein sequence ID" value="EJK47133.1"/>
    <property type="molecule type" value="Genomic_DNA"/>
</dbReference>
<dbReference type="Proteomes" id="UP000266841">
    <property type="component" value="Unassembled WGS sequence"/>
</dbReference>
<feature type="region of interest" description="Disordered" evidence="1">
    <location>
        <begin position="120"/>
        <end position="144"/>
    </location>
</feature>
<reference evidence="2 3" key="1">
    <citation type="journal article" date="2012" name="Genome Biol.">
        <title>Genome and low-iron response of an oceanic diatom adapted to chronic iron limitation.</title>
        <authorList>
            <person name="Lommer M."/>
            <person name="Specht M."/>
            <person name="Roy A.S."/>
            <person name="Kraemer L."/>
            <person name="Andreson R."/>
            <person name="Gutowska M.A."/>
            <person name="Wolf J."/>
            <person name="Bergner S.V."/>
            <person name="Schilhabel M.B."/>
            <person name="Klostermeier U.C."/>
            <person name="Beiko R.G."/>
            <person name="Rosenstiel P."/>
            <person name="Hippler M."/>
            <person name="Laroche J."/>
        </authorList>
    </citation>
    <scope>NUCLEOTIDE SEQUENCE [LARGE SCALE GENOMIC DNA]</scope>
    <source>
        <strain evidence="2 3">CCMP1005</strain>
    </source>
</reference>
<gene>
    <name evidence="2" type="ORF">THAOC_34171</name>
</gene>
<evidence type="ECO:0000256" key="1">
    <source>
        <dbReference type="SAM" id="MobiDB-lite"/>
    </source>
</evidence>
<proteinExistence type="predicted"/>
<evidence type="ECO:0000313" key="2">
    <source>
        <dbReference type="EMBL" id="EJK47133.1"/>
    </source>
</evidence>
<feature type="region of interest" description="Disordered" evidence="1">
    <location>
        <begin position="83"/>
        <end position="102"/>
    </location>
</feature>
<comment type="caution">
    <text evidence="2">The sequence shown here is derived from an EMBL/GenBank/DDBJ whole genome shotgun (WGS) entry which is preliminary data.</text>
</comment>
<organism evidence="2 3">
    <name type="scientific">Thalassiosira oceanica</name>
    <name type="common">Marine diatom</name>
    <dbReference type="NCBI Taxonomy" id="159749"/>
    <lineage>
        <taxon>Eukaryota</taxon>
        <taxon>Sar</taxon>
        <taxon>Stramenopiles</taxon>
        <taxon>Ochrophyta</taxon>
        <taxon>Bacillariophyta</taxon>
        <taxon>Coscinodiscophyceae</taxon>
        <taxon>Thalassiosirophycidae</taxon>
        <taxon>Thalassiosirales</taxon>
        <taxon>Thalassiosiraceae</taxon>
        <taxon>Thalassiosira</taxon>
    </lineage>
</organism>
<evidence type="ECO:0000313" key="3">
    <source>
        <dbReference type="Proteomes" id="UP000266841"/>
    </source>
</evidence>
<accession>K0R2Y9</accession>
<dbReference type="AlphaFoldDB" id="K0R2Y9"/>
<protein>
    <submittedName>
        <fullName evidence="2">Uncharacterized protein</fullName>
    </submittedName>
</protein>